<reference evidence="2" key="1">
    <citation type="submission" date="2020-01" db="EMBL/GenBank/DDBJ databases">
        <authorList>
            <consortium name="DOE Joint Genome Institute"/>
            <person name="Haridas S."/>
            <person name="Albert R."/>
            <person name="Binder M."/>
            <person name="Bloem J."/>
            <person name="Labutti K."/>
            <person name="Salamov A."/>
            <person name="Andreopoulos B."/>
            <person name="Baker S.E."/>
            <person name="Barry K."/>
            <person name="Bills G."/>
            <person name="Bluhm B.H."/>
            <person name="Cannon C."/>
            <person name="Castanera R."/>
            <person name="Culley D.E."/>
            <person name="Daum C."/>
            <person name="Ezra D."/>
            <person name="Gonzalez J.B."/>
            <person name="Henrissat B."/>
            <person name="Kuo A."/>
            <person name="Liang C."/>
            <person name="Lipzen A."/>
            <person name="Lutzoni F."/>
            <person name="Magnuson J."/>
            <person name="Mondo S."/>
            <person name="Nolan M."/>
            <person name="Ohm R."/>
            <person name="Pangilinan J."/>
            <person name="Park H.-J."/>
            <person name="Ramirez L."/>
            <person name="Alfaro M."/>
            <person name="Sun H."/>
            <person name="Tritt A."/>
            <person name="Yoshinaga Y."/>
            <person name="Zwiers L.-H."/>
            <person name="Turgeon B.G."/>
            <person name="Goodwin S.B."/>
            <person name="Spatafora J.W."/>
            <person name="Crous P.W."/>
            <person name="Grigoriev I.V."/>
        </authorList>
    </citation>
    <scope>NUCLEOTIDE SEQUENCE</scope>
    <source>
        <strain evidence="2">P77</strain>
    </source>
</reference>
<dbReference type="Proteomes" id="UP000800040">
    <property type="component" value="Unassembled WGS sequence"/>
</dbReference>
<name>A0A6A5KDD0_9PLEO</name>
<proteinExistence type="predicted"/>
<dbReference type="AlphaFoldDB" id="A0A6A5KDD0"/>
<evidence type="ECO:0000313" key="3">
    <source>
        <dbReference type="Proteomes" id="UP000800040"/>
    </source>
</evidence>
<keyword evidence="3" id="KW-1185">Reference proteome</keyword>
<protein>
    <submittedName>
        <fullName evidence="2">Uncharacterized protein</fullName>
    </submittedName>
</protein>
<feature type="compositionally biased region" description="Acidic residues" evidence="1">
    <location>
        <begin position="16"/>
        <end position="35"/>
    </location>
</feature>
<dbReference type="EMBL" id="ML975278">
    <property type="protein sequence ID" value="KAF1836045.1"/>
    <property type="molecule type" value="Genomic_DNA"/>
</dbReference>
<feature type="region of interest" description="Disordered" evidence="1">
    <location>
        <begin position="1"/>
        <end position="71"/>
    </location>
</feature>
<evidence type="ECO:0000256" key="1">
    <source>
        <dbReference type="SAM" id="MobiDB-lite"/>
    </source>
</evidence>
<gene>
    <name evidence="2" type="ORF">BDW02DRAFT_256150</name>
</gene>
<sequence>MVPKPVEEEYIFIPSDMDEDVDIQDSDSEYGEDQPVDALSLPDNDSDDDDPKAAAKPASSTKPKPKPAKRPFKLLEKNIQDIRKKIKRARKKRVITKVAQEDTSVVKIVAPTRCSHHKTAGPDDHSRLLDTTLATDDGRIHMVFAVTQKLLNNRLKYLWASEPKMQVIDVDLSNGDAIHSFLLPPQLHLETESNRPGAAVFYINFDYGGIVVLKEGPSVTKDLRPEHQKVSTDGWVLAFDVDIALEEIDKNLEEYDQVKKKLGSAADFRISRLVADLETADIMNPRMDLSSLPGLDVGSKLMKRFQILLANWRDEATANGLGLMGWSATANPNTSDLPASFAPTDQQLQTYPYMAPGQTTPKAGLGPQGDYNMLLYLNMADGAAFPRDRFLDYGGNFCTPFSPVKAPKPPEIHATLCIGRDVFFNSFILPQLTLLNRAAWIKAKNPELEYKSGGMVVHWKKELGKGTTHDSYFSDWKPVSGKDWMGWEWTKGSRGYSRRQKFPLGEIKGEMITKTMNRVRVHPKGNIIIVDHISVVRLYTYHKRAVKREGRVQVSRSGTIHISIESVEDGQNMTMCFPTPDNLFTSTIDKFDTNFIGKRGTIEREAKSWLNNMKGSRDFNDGVANIQKALQKVGAFVVPTGGTLFLRDALFNDECDLMLKAFYNGIE</sequence>
<dbReference type="OrthoDB" id="5429442at2759"/>
<evidence type="ECO:0000313" key="2">
    <source>
        <dbReference type="EMBL" id="KAF1836045.1"/>
    </source>
</evidence>
<organism evidence="2 3">
    <name type="scientific">Decorospora gaudefroyi</name>
    <dbReference type="NCBI Taxonomy" id="184978"/>
    <lineage>
        <taxon>Eukaryota</taxon>
        <taxon>Fungi</taxon>
        <taxon>Dikarya</taxon>
        <taxon>Ascomycota</taxon>
        <taxon>Pezizomycotina</taxon>
        <taxon>Dothideomycetes</taxon>
        <taxon>Pleosporomycetidae</taxon>
        <taxon>Pleosporales</taxon>
        <taxon>Pleosporineae</taxon>
        <taxon>Pleosporaceae</taxon>
        <taxon>Decorospora</taxon>
    </lineage>
</organism>
<accession>A0A6A5KDD0</accession>